<dbReference type="InterPro" id="IPR013325">
    <property type="entry name" value="RNA_pol_sigma_r2"/>
</dbReference>
<dbReference type="AlphaFoldDB" id="A0A3M0FZC0"/>
<gene>
    <name evidence="6" type="ORF">EAX61_10400</name>
</gene>
<dbReference type="GO" id="GO:0006352">
    <property type="term" value="P:DNA-templated transcription initiation"/>
    <property type="evidence" value="ECO:0007669"/>
    <property type="project" value="InterPro"/>
</dbReference>
<evidence type="ECO:0000256" key="2">
    <source>
        <dbReference type="ARBA" id="ARBA00023015"/>
    </source>
</evidence>
<reference evidence="6 7" key="1">
    <citation type="submission" date="2018-10" db="EMBL/GenBank/DDBJ databases">
        <title>Dokdonia luteus sp. nov., isolated from sea water.</title>
        <authorList>
            <person name="Zhou L.Y."/>
            <person name="Du Z.J."/>
        </authorList>
    </citation>
    <scope>NUCLEOTIDE SEQUENCE [LARGE SCALE GENOMIC DNA]</scope>
    <source>
        <strain evidence="6 7">SH27</strain>
    </source>
</reference>
<dbReference type="Proteomes" id="UP000281985">
    <property type="component" value="Unassembled WGS sequence"/>
</dbReference>
<dbReference type="NCBIfam" id="TIGR02937">
    <property type="entry name" value="sigma70-ECF"/>
    <property type="match status" value="1"/>
</dbReference>
<evidence type="ECO:0000313" key="7">
    <source>
        <dbReference type="Proteomes" id="UP000281985"/>
    </source>
</evidence>
<comment type="caution">
    <text evidence="6">The sequence shown here is derived from an EMBL/GenBank/DDBJ whole genome shotgun (WGS) entry which is preliminary data.</text>
</comment>
<evidence type="ECO:0000256" key="3">
    <source>
        <dbReference type="ARBA" id="ARBA00023082"/>
    </source>
</evidence>
<name>A0A3M0FZC0_9FLAO</name>
<protein>
    <submittedName>
        <fullName evidence="6">Sigma-70 family RNA polymerase sigma factor</fullName>
    </submittedName>
</protein>
<proteinExistence type="inferred from homology"/>
<dbReference type="InterPro" id="IPR013324">
    <property type="entry name" value="RNA_pol_sigma_r3/r4-like"/>
</dbReference>
<evidence type="ECO:0000256" key="5">
    <source>
        <dbReference type="ARBA" id="ARBA00023163"/>
    </source>
</evidence>
<keyword evidence="7" id="KW-1185">Reference proteome</keyword>
<evidence type="ECO:0000313" key="6">
    <source>
        <dbReference type="EMBL" id="RMB58020.1"/>
    </source>
</evidence>
<dbReference type="Gene3D" id="1.10.10.10">
    <property type="entry name" value="Winged helix-like DNA-binding domain superfamily/Winged helix DNA-binding domain"/>
    <property type="match status" value="1"/>
</dbReference>
<dbReference type="PANTHER" id="PTHR43133:SF8">
    <property type="entry name" value="RNA POLYMERASE SIGMA FACTOR HI_1459-RELATED"/>
    <property type="match status" value="1"/>
</dbReference>
<dbReference type="EMBL" id="REFV01000009">
    <property type="protein sequence ID" value="RMB58020.1"/>
    <property type="molecule type" value="Genomic_DNA"/>
</dbReference>
<keyword evidence="4" id="KW-0238">DNA-binding</keyword>
<dbReference type="GO" id="GO:0003677">
    <property type="term" value="F:DNA binding"/>
    <property type="evidence" value="ECO:0007669"/>
    <property type="project" value="UniProtKB-KW"/>
</dbReference>
<keyword evidence="5" id="KW-0804">Transcription</keyword>
<dbReference type="SUPFAM" id="SSF88946">
    <property type="entry name" value="Sigma2 domain of RNA polymerase sigma factors"/>
    <property type="match status" value="1"/>
</dbReference>
<evidence type="ECO:0000256" key="1">
    <source>
        <dbReference type="ARBA" id="ARBA00010641"/>
    </source>
</evidence>
<dbReference type="GO" id="GO:0016987">
    <property type="term" value="F:sigma factor activity"/>
    <property type="evidence" value="ECO:0007669"/>
    <property type="project" value="UniProtKB-KW"/>
</dbReference>
<dbReference type="InterPro" id="IPR039425">
    <property type="entry name" value="RNA_pol_sigma-70-like"/>
</dbReference>
<dbReference type="InterPro" id="IPR014284">
    <property type="entry name" value="RNA_pol_sigma-70_dom"/>
</dbReference>
<dbReference type="SUPFAM" id="SSF88659">
    <property type="entry name" value="Sigma3 and sigma4 domains of RNA polymerase sigma factors"/>
    <property type="match status" value="1"/>
</dbReference>
<keyword evidence="3" id="KW-0731">Sigma factor</keyword>
<dbReference type="Gene3D" id="1.10.1740.10">
    <property type="match status" value="1"/>
</dbReference>
<accession>A0A3M0FZC0</accession>
<sequence>MLTFYDQSSLMTKEPAIRDLKSGDAQAYKGIYDGYREAFFAFAKAYNLPQEDLVDIYQDSVLKLYENVMSRKVTEFSSTIKTYLFSIGKFKIYETLRARKKMMPAGELELEDQNIETAELEENGLTPRQEQLKVQFKKLGERCRHILELFYLKGLRIAEIKEAEGYENENTVKATKSRCLKQLKQLMSPKND</sequence>
<evidence type="ECO:0000256" key="4">
    <source>
        <dbReference type="ARBA" id="ARBA00023125"/>
    </source>
</evidence>
<dbReference type="PANTHER" id="PTHR43133">
    <property type="entry name" value="RNA POLYMERASE ECF-TYPE SIGMA FACTO"/>
    <property type="match status" value="1"/>
</dbReference>
<comment type="similarity">
    <text evidence="1">Belongs to the sigma-70 factor family. ECF subfamily.</text>
</comment>
<organism evidence="6 7">
    <name type="scientific">Dokdonia sinensis</name>
    <dbReference type="NCBI Taxonomy" id="2479847"/>
    <lineage>
        <taxon>Bacteria</taxon>
        <taxon>Pseudomonadati</taxon>
        <taxon>Bacteroidota</taxon>
        <taxon>Flavobacteriia</taxon>
        <taxon>Flavobacteriales</taxon>
        <taxon>Flavobacteriaceae</taxon>
        <taxon>Dokdonia</taxon>
    </lineage>
</organism>
<dbReference type="InterPro" id="IPR036388">
    <property type="entry name" value="WH-like_DNA-bd_sf"/>
</dbReference>
<keyword evidence="2" id="KW-0805">Transcription regulation</keyword>